<dbReference type="Proteomes" id="UP000809789">
    <property type="component" value="Unassembled WGS sequence"/>
</dbReference>
<dbReference type="InterPro" id="IPR032854">
    <property type="entry name" value="ALKBH3"/>
</dbReference>
<dbReference type="InterPro" id="IPR027450">
    <property type="entry name" value="AlkB-like"/>
</dbReference>
<dbReference type="InterPro" id="IPR005123">
    <property type="entry name" value="Oxoglu/Fe-dep_dioxygenase_dom"/>
</dbReference>
<dbReference type="Gene3D" id="3.40.50.850">
    <property type="entry name" value="Isochorismatase-like"/>
    <property type="match status" value="1"/>
</dbReference>
<dbReference type="EMBL" id="JAESVG020000008">
    <property type="protein sequence ID" value="KAG8624983.1"/>
    <property type="molecule type" value="Genomic_DNA"/>
</dbReference>
<comment type="caution">
    <text evidence="4">The sequence shown here is derived from an EMBL/GenBank/DDBJ whole genome shotgun (WGS) entry which is preliminary data.</text>
</comment>
<organism evidence="4 5">
    <name type="scientific">Elsinoe batatas</name>
    <dbReference type="NCBI Taxonomy" id="2601811"/>
    <lineage>
        <taxon>Eukaryota</taxon>
        <taxon>Fungi</taxon>
        <taxon>Dikarya</taxon>
        <taxon>Ascomycota</taxon>
        <taxon>Pezizomycotina</taxon>
        <taxon>Dothideomycetes</taxon>
        <taxon>Dothideomycetidae</taxon>
        <taxon>Myriangiales</taxon>
        <taxon>Elsinoaceae</taxon>
        <taxon>Elsinoe</taxon>
    </lineage>
</organism>
<feature type="region of interest" description="Disordered" evidence="2">
    <location>
        <begin position="1045"/>
        <end position="1066"/>
    </location>
</feature>
<feature type="compositionally biased region" description="Basic and acidic residues" evidence="2">
    <location>
        <begin position="68"/>
        <end position="81"/>
    </location>
</feature>
<accession>A0A8K0L382</accession>
<proteinExistence type="inferred from homology"/>
<keyword evidence="5" id="KW-1185">Reference proteome</keyword>
<evidence type="ECO:0000256" key="2">
    <source>
        <dbReference type="SAM" id="MobiDB-lite"/>
    </source>
</evidence>
<feature type="domain" description="Fe2OG dioxygenase" evidence="3">
    <location>
        <begin position="594"/>
        <end position="769"/>
    </location>
</feature>
<dbReference type="GO" id="GO:0006307">
    <property type="term" value="P:DNA alkylation repair"/>
    <property type="evidence" value="ECO:0007669"/>
    <property type="project" value="InterPro"/>
</dbReference>
<dbReference type="GO" id="GO:0051213">
    <property type="term" value="F:dioxygenase activity"/>
    <property type="evidence" value="ECO:0007669"/>
    <property type="project" value="InterPro"/>
</dbReference>
<dbReference type="InterPro" id="IPR037151">
    <property type="entry name" value="AlkB-like_sf"/>
</dbReference>
<feature type="compositionally biased region" description="Polar residues" evidence="2">
    <location>
        <begin position="467"/>
        <end position="483"/>
    </location>
</feature>
<dbReference type="InterPro" id="IPR000868">
    <property type="entry name" value="Isochorismatase-like_dom"/>
</dbReference>
<feature type="compositionally biased region" description="Polar residues" evidence="2">
    <location>
        <begin position="85"/>
        <end position="95"/>
    </location>
</feature>
<feature type="region of interest" description="Disordered" evidence="2">
    <location>
        <begin position="68"/>
        <end position="157"/>
    </location>
</feature>
<evidence type="ECO:0000256" key="1">
    <source>
        <dbReference type="ARBA" id="ARBA00006336"/>
    </source>
</evidence>
<feature type="region of interest" description="Disordered" evidence="2">
    <location>
        <begin position="646"/>
        <end position="691"/>
    </location>
</feature>
<sequence>MASIFDMLTRQQPQFQTRQALLVLGLQHDFIFPEGVLPVTNGDRFLRRIKNLVPTFRANGDVYWVRTERGSSSKPRGRQDHGTVVVTNEPTPTHSRPSDDLSDRVDSTLGTDESTAKDTKAGTEPQPSLVSRPKHQTDPELFLKSSSDGPRCCDPTSHGSSYIHDVEALQSPKDTHIVKSHYSAFRGTQLLFTLRARLVTEIYLAGCMTNLCVYATALDAAQHGIQINIVEDCLGYRTPHRHAEAINRMIDDMGAYMTTSKTVMTRFEEGDDLDRMDSRGASPELVEVCQNGEVPETGPFSYPTSINHPNSSTMATRPTSAEEHLPPVGLPQAGIVVPEYVASLCALGDVPGALEPDEGISLEAEDEPKQEFPVYQNMDAIRSIERIDTRTRTEEWRKSCSPVEAASDTRETQEEELAAALTRPSSSRPVSKEATPESAEGRTSKKRRSADLDDVDIDFTAQHLRETSTAPTSTHDSDQQPLQKKNKCIPSLANFPTKVPGHFIGKGDTTISYDLLSPTEADKAFNTLITEVPWQRMSHVTGDVPRLVCCQGTFLSDGSMPVYRHPSDSTLPLFHWSPTVDRIRRLAEAHVGHKLNHALIQLYRSGQDHISEHSDKTLDIVPGSQIVNVSLGAQRTMRLRSKRMKFPPTYSSLSPEPPQTNIEATETADTPTNSSASQTLTPLETARSASMPPSLRTIFARTVPKDGTLPARTTERIPLPHASILSFGLATNAHFLHGIQPDRRLGHDLSLAEKAYGGMRISLTFREIGTFLSGDEGWIWGVGARGKEKGEAGRVVNGDEEEEGKSEAEELLRRFGRENQGGEMEGEGVYEGGSDVLHLKQRPGKGPMVFLSGEEGRDGAVLAAMKFLGLQAQVTLAPELGLKDYQRPAAAHSAAPAIVSTASSPADEGNAPAPTPSTFSRPQASQAATATATASVDVNRKPFLNALADPIPPPTPTHPLLLRDADDHHTEVRGWIPILSYLSRYYSPSCPSSSPPSASRAQTAIETELFSLLPLFELYIQKHMPETRNVLEDLQGRLALLAAKSSTGPGEGTTPAEAGDGLDGERVERETVGGLAGREIGVVDVAFLHLVRLALVGEGEEECEGLRGWMGRVEQVIGNLG</sequence>
<dbReference type="AlphaFoldDB" id="A0A8K0L382"/>
<dbReference type="PANTHER" id="PTHR31212">
    <property type="entry name" value="ALPHA-KETOGLUTARATE-DEPENDENT DIOXYGENASE ALKB HOMOLOG 3"/>
    <property type="match status" value="1"/>
</dbReference>
<feature type="compositionally biased region" description="Basic and acidic residues" evidence="2">
    <location>
        <begin position="96"/>
        <end position="106"/>
    </location>
</feature>
<dbReference type="PROSITE" id="PS51471">
    <property type="entry name" value="FE2OG_OXY"/>
    <property type="match status" value="1"/>
</dbReference>
<feature type="region of interest" description="Disordered" evidence="2">
    <location>
        <begin position="896"/>
        <end position="933"/>
    </location>
</feature>
<protein>
    <recommendedName>
        <fullName evidence="3">Fe2OG dioxygenase domain-containing protein</fullName>
    </recommendedName>
</protein>
<feature type="region of interest" description="Disordered" evidence="2">
    <location>
        <begin position="300"/>
        <end position="322"/>
    </location>
</feature>
<feature type="compositionally biased region" description="Basic and acidic residues" evidence="2">
    <location>
        <begin position="430"/>
        <end position="443"/>
    </location>
</feature>
<dbReference type="Pfam" id="PF00857">
    <property type="entry name" value="Isochorismatase"/>
    <property type="match status" value="1"/>
</dbReference>
<dbReference type="PANTHER" id="PTHR31212:SF5">
    <property type="entry name" value="ISOCHORISMATASE FAMILY PROTEIN FAMILY (AFU_ORTHOLOGUE AFUA_3G14500)"/>
    <property type="match status" value="1"/>
</dbReference>
<dbReference type="InterPro" id="IPR036380">
    <property type="entry name" value="Isochorismatase-like_sf"/>
</dbReference>
<dbReference type="OrthoDB" id="445341at2759"/>
<feature type="region of interest" description="Disordered" evidence="2">
    <location>
        <begin position="391"/>
        <end position="455"/>
    </location>
</feature>
<dbReference type="SUPFAM" id="SSF52499">
    <property type="entry name" value="Isochorismatase-like hydrolases"/>
    <property type="match status" value="1"/>
</dbReference>
<evidence type="ECO:0000313" key="5">
    <source>
        <dbReference type="Proteomes" id="UP000809789"/>
    </source>
</evidence>
<dbReference type="CDD" id="cd00431">
    <property type="entry name" value="cysteine_hydrolases"/>
    <property type="match status" value="1"/>
</dbReference>
<comment type="similarity">
    <text evidence="1">Belongs to the isochorismatase family.</text>
</comment>
<evidence type="ECO:0000313" key="4">
    <source>
        <dbReference type="EMBL" id="KAG8624983.1"/>
    </source>
</evidence>
<feature type="region of interest" description="Disordered" evidence="2">
    <location>
        <begin position="464"/>
        <end position="483"/>
    </location>
</feature>
<dbReference type="SUPFAM" id="SSF51197">
    <property type="entry name" value="Clavaminate synthase-like"/>
    <property type="match status" value="1"/>
</dbReference>
<evidence type="ECO:0000259" key="3">
    <source>
        <dbReference type="PROSITE" id="PS51471"/>
    </source>
</evidence>
<gene>
    <name evidence="4" type="ORF">KVT40_006734</name>
</gene>
<dbReference type="Pfam" id="PF13532">
    <property type="entry name" value="2OG-FeII_Oxy_2"/>
    <property type="match status" value="1"/>
</dbReference>
<dbReference type="Gene3D" id="2.60.120.590">
    <property type="entry name" value="Alpha-ketoglutarate-dependent dioxygenase AlkB-like"/>
    <property type="match status" value="1"/>
</dbReference>
<reference evidence="4" key="1">
    <citation type="submission" date="2021-07" db="EMBL/GenBank/DDBJ databases">
        <title>Elsinoe batatas strain:CRI-CJ2 Genome sequencing and assembly.</title>
        <authorList>
            <person name="Huang L."/>
        </authorList>
    </citation>
    <scope>NUCLEOTIDE SEQUENCE</scope>
    <source>
        <strain evidence="4">CRI-CJ2</strain>
    </source>
</reference>
<feature type="compositionally biased region" description="Polar residues" evidence="2">
    <location>
        <begin position="649"/>
        <end position="682"/>
    </location>
</feature>
<name>A0A8K0L382_9PEZI</name>
<feature type="compositionally biased region" description="Low complexity" evidence="2">
    <location>
        <begin position="923"/>
        <end position="933"/>
    </location>
</feature>
<feature type="compositionally biased region" description="Polar residues" evidence="2">
    <location>
        <begin position="302"/>
        <end position="319"/>
    </location>
</feature>